<name>A0A9N9NEZ3_9GLOM</name>
<keyword evidence="3" id="KW-1185">Reference proteome</keyword>
<evidence type="ECO:0000313" key="3">
    <source>
        <dbReference type="Proteomes" id="UP000789342"/>
    </source>
</evidence>
<organism evidence="2 3">
    <name type="scientific">Acaulospora morrowiae</name>
    <dbReference type="NCBI Taxonomy" id="94023"/>
    <lineage>
        <taxon>Eukaryota</taxon>
        <taxon>Fungi</taxon>
        <taxon>Fungi incertae sedis</taxon>
        <taxon>Mucoromycota</taxon>
        <taxon>Glomeromycotina</taxon>
        <taxon>Glomeromycetes</taxon>
        <taxon>Diversisporales</taxon>
        <taxon>Acaulosporaceae</taxon>
        <taxon>Acaulospora</taxon>
    </lineage>
</organism>
<gene>
    <name evidence="2" type="ORF">AMORRO_LOCUS14049</name>
</gene>
<protein>
    <submittedName>
        <fullName evidence="2">5984_t:CDS:1</fullName>
    </submittedName>
</protein>
<dbReference type="EMBL" id="CAJVPV010026362">
    <property type="protein sequence ID" value="CAG8731412.1"/>
    <property type="molecule type" value="Genomic_DNA"/>
</dbReference>
<comment type="caution">
    <text evidence="2">The sequence shown here is derived from an EMBL/GenBank/DDBJ whole genome shotgun (WGS) entry which is preliminary data.</text>
</comment>
<proteinExistence type="predicted"/>
<reference evidence="2" key="1">
    <citation type="submission" date="2021-06" db="EMBL/GenBank/DDBJ databases">
        <authorList>
            <person name="Kallberg Y."/>
            <person name="Tangrot J."/>
            <person name="Rosling A."/>
        </authorList>
    </citation>
    <scope>NUCLEOTIDE SEQUENCE</scope>
    <source>
        <strain evidence="2">CL551</strain>
    </source>
</reference>
<evidence type="ECO:0000313" key="2">
    <source>
        <dbReference type="EMBL" id="CAG8731412.1"/>
    </source>
</evidence>
<sequence length="145" mass="16248">MILVSLSVCVFVSQLNALSTTFFQNMLKSTLHPIVRTFHPNHTVNTVIRSKNANLRFYPSRVFSSLPPPKGTNPSPDVINFDPETIELIRTLLQTPGNRNILKFKYDASKIVDEAAVLVPLCIADQKPSVLFTIRSLNLKTHMGE</sequence>
<feature type="non-terminal residue" evidence="2">
    <location>
        <position position="145"/>
    </location>
</feature>
<accession>A0A9N9NEZ3</accession>
<feature type="signal peptide" evidence="1">
    <location>
        <begin position="1"/>
        <end position="17"/>
    </location>
</feature>
<evidence type="ECO:0000256" key="1">
    <source>
        <dbReference type="SAM" id="SignalP"/>
    </source>
</evidence>
<dbReference type="OrthoDB" id="206213at2759"/>
<feature type="chain" id="PRO_5040503316" evidence="1">
    <location>
        <begin position="18"/>
        <end position="145"/>
    </location>
</feature>
<keyword evidence="1" id="KW-0732">Signal</keyword>
<dbReference type="AlphaFoldDB" id="A0A9N9NEZ3"/>
<dbReference type="Proteomes" id="UP000789342">
    <property type="component" value="Unassembled WGS sequence"/>
</dbReference>